<dbReference type="EMBL" id="JBBXMP010000227">
    <property type="protein sequence ID" value="KAL0059423.1"/>
    <property type="molecule type" value="Genomic_DNA"/>
</dbReference>
<gene>
    <name evidence="2" type="ORF">AAF712_013812</name>
</gene>
<evidence type="ECO:0000313" key="3">
    <source>
        <dbReference type="Proteomes" id="UP001437256"/>
    </source>
</evidence>
<evidence type="ECO:0000313" key="2">
    <source>
        <dbReference type="EMBL" id="KAL0059423.1"/>
    </source>
</evidence>
<accession>A0ABR2ZDM0</accession>
<sequence>MLALPEEITDSILQFSSPVGTNVLLASKALCRIGLPHVYHTVTLPTGKEIPLKHASLIRKVVLRGARGKDVTQILEAAGKELKELDVELVDEEIDDEFVRALEGLTSLTRLTIRKSAAAVYLSMPNVRSFIHLLAGNVEKHWRSLEVVSVDFKMSEPATTPGPLTHLARAVASLPKLHSFRTPVPTLFSDIFLIVAQCASLTRICLAKDGQGIMPTGLFMNGVVNHPRLLELVRNGTAIVRLRAQTLQIAPPTIIPSPTTNTKTPQPPSPHAHNSRVLQRRLSIPPTLHY</sequence>
<evidence type="ECO:0008006" key="4">
    <source>
        <dbReference type="Google" id="ProtNLM"/>
    </source>
</evidence>
<proteinExistence type="predicted"/>
<feature type="region of interest" description="Disordered" evidence="1">
    <location>
        <begin position="252"/>
        <end position="276"/>
    </location>
</feature>
<name>A0ABR2ZDM0_9AGAR</name>
<evidence type="ECO:0000256" key="1">
    <source>
        <dbReference type="SAM" id="MobiDB-lite"/>
    </source>
</evidence>
<feature type="compositionally biased region" description="Low complexity" evidence="1">
    <location>
        <begin position="252"/>
        <end position="264"/>
    </location>
</feature>
<organism evidence="2 3">
    <name type="scientific">Marasmius tenuissimus</name>
    <dbReference type="NCBI Taxonomy" id="585030"/>
    <lineage>
        <taxon>Eukaryota</taxon>
        <taxon>Fungi</taxon>
        <taxon>Dikarya</taxon>
        <taxon>Basidiomycota</taxon>
        <taxon>Agaricomycotina</taxon>
        <taxon>Agaricomycetes</taxon>
        <taxon>Agaricomycetidae</taxon>
        <taxon>Agaricales</taxon>
        <taxon>Marasmiineae</taxon>
        <taxon>Marasmiaceae</taxon>
        <taxon>Marasmius</taxon>
    </lineage>
</organism>
<protein>
    <recommendedName>
        <fullName evidence="4">F-box domain-containing protein</fullName>
    </recommendedName>
</protein>
<reference evidence="2 3" key="1">
    <citation type="submission" date="2024-05" db="EMBL/GenBank/DDBJ databases">
        <title>A draft genome resource for the thread blight pathogen Marasmius tenuissimus strain MS-2.</title>
        <authorList>
            <person name="Yulfo-Soto G.E."/>
            <person name="Baruah I.K."/>
            <person name="Amoako-Attah I."/>
            <person name="Bukari Y."/>
            <person name="Meinhardt L.W."/>
            <person name="Bailey B.A."/>
            <person name="Cohen S.P."/>
        </authorList>
    </citation>
    <scope>NUCLEOTIDE SEQUENCE [LARGE SCALE GENOMIC DNA]</scope>
    <source>
        <strain evidence="2 3">MS-2</strain>
    </source>
</reference>
<dbReference type="Proteomes" id="UP001437256">
    <property type="component" value="Unassembled WGS sequence"/>
</dbReference>
<keyword evidence="3" id="KW-1185">Reference proteome</keyword>
<comment type="caution">
    <text evidence="2">The sequence shown here is derived from an EMBL/GenBank/DDBJ whole genome shotgun (WGS) entry which is preliminary data.</text>
</comment>